<dbReference type="Gene3D" id="1.10.10.10">
    <property type="entry name" value="Winged helix-like DNA-binding domain superfamily/Winged helix DNA-binding domain"/>
    <property type="match status" value="1"/>
</dbReference>
<organism evidence="5 6">
    <name type="scientific">Colletotrichum sojae</name>
    <dbReference type="NCBI Taxonomy" id="2175907"/>
    <lineage>
        <taxon>Eukaryota</taxon>
        <taxon>Fungi</taxon>
        <taxon>Dikarya</taxon>
        <taxon>Ascomycota</taxon>
        <taxon>Pezizomycotina</taxon>
        <taxon>Sordariomycetes</taxon>
        <taxon>Hypocreomycetidae</taxon>
        <taxon>Glomerellales</taxon>
        <taxon>Glomerellaceae</taxon>
        <taxon>Colletotrichum</taxon>
        <taxon>Colletotrichum orchidearum species complex</taxon>
    </lineage>
</organism>
<evidence type="ECO:0000256" key="3">
    <source>
        <dbReference type="ARBA" id="ARBA00022691"/>
    </source>
</evidence>
<keyword evidence="1 5" id="KW-0489">Methyltransferase</keyword>
<dbReference type="SUPFAM" id="SSF46785">
    <property type="entry name" value="Winged helix' DNA-binding domain"/>
    <property type="match status" value="1"/>
</dbReference>
<feature type="domain" description="O-methyltransferase C-terminal" evidence="4">
    <location>
        <begin position="255"/>
        <end position="399"/>
    </location>
</feature>
<protein>
    <submittedName>
        <fullName evidence="5">Sterigmatocystin 8-o-methyltransferase</fullName>
    </submittedName>
</protein>
<reference evidence="5 6" key="1">
    <citation type="journal article" date="2020" name="Phytopathology">
        <title>Genome Sequence Resources of Colletotrichum truncatum, C. plurivorum, C. musicola, and C. sojae: Four Species Pathogenic to Soybean (Glycine max).</title>
        <authorList>
            <person name="Rogerio F."/>
            <person name="Boufleur T.R."/>
            <person name="Ciampi-Guillardi M."/>
            <person name="Sukno S.A."/>
            <person name="Thon M.R."/>
            <person name="Massola Junior N.S."/>
            <person name="Baroncelli R."/>
        </authorList>
    </citation>
    <scope>NUCLEOTIDE SEQUENCE [LARGE SCALE GENOMIC DNA]</scope>
    <source>
        <strain evidence="5 6">LFN0009</strain>
    </source>
</reference>
<sequence>MSATEFTATIDHDGIDPAISTLPDISAASNLLEYFGAVNVENLASAGTEARQDLLIKARSLVQALETPRETMVKHCWAQTGVLAAICFGVETGLWKQMARNGDKAQQVEALAGELDIDPKLLSRLMRHLGSMGYLEETGIDDYQPTRLSKSLSLDYIAGGYLALPACTGAGPLRFHEYSRARKFKNPTDAKDTSMMFAYGTGKNMFEWLDSLGFIADKHFNNHMSGYRQGRTPWFKFFPIQERLFNGACTEPGAPLLVDIGGSLGHDLKELYQHYPKPPGKLILQDQGTVIKKISYLDPVITKMVYNFHDEQPIKGARAYYLHSVLHDWPDDVCKGILARIKAAMKPGYSKLLINENVIPSTGVWWETSALDMVMLTLFSSQERTERDWRNLLENIAGFKIVSIWKGGKAVKSLIEVELPNT</sequence>
<dbReference type="PANTHER" id="PTHR43712">
    <property type="entry name" value="PUTATIVE (AFU_ORTHOLOGUE AFUA_4G14580)-RELATED"/>
    <property type="match status" value="1"/>
</dbReference>
<evidence type="ECO:0000256" key="1">
    <source>
        <dbReference type="ARBA" id="ARBA00022603"/>
    </source>
</evidence>
<evidence type="ECO:0000313" key="6">
    <source>
        <dbReference type="Proteomes" id="UP000652219"/>
    </source>
</evidence>
<proteinExistence type="predicted"/>
<keyword evidence="6" id="KW-1185">Reference proteome</keyword>
<evidence type="ECO:0000259" key="4">
    <source>
        <dbReference type="Pfam" id="PF00891"/>
    </source>
</evidence>
<keyword evidence="2 5" id="KW-0808">Transferase</keyword>
<comment type="caution">
    <text evidence="5">The sequence shown here is derived from an EMBL/GenBank/DDBJ whole genome shotgun (WGS) entry which is preliminary data.</text>
</comment>
<dbReference type="EMBL" id="WIGN01000550">
    <property type="protein sequence ID" value="KAF6788788.1"/>
    <property type="molecule type" value="Genomic_DNA"/>
</dbReference>
<evidence type="ECO:0000256" key="2">
    <source>
        <dbReference type="ARBA" id="ARBA00022679"/>
    </source>
</evidence>
<evidence type="ECO:0000313" key="5">
    <source>
        <dbReference type="EMBL" id="KAF6788788.1"/>
    </source>
</evidence>
<dbReference type="Proteomes" id="UP000652219">
    <property type="component" value="Unassembled WGS sequence"/>
</dbReference>
<accession>A0A8H6IPG7</accession>
<dbReference type="InterPro" id="IPR036390">
    <property type="entry name" value="WH_DNA-bd_sf"/>
</dbReference>
<dbReference type="InterPro" id="IPR036388">
    <property type="entry name" value="WH-like_DNA-bd_sf"/>
</dbReference>
<dbReference type="InterPro" id="IPR001077">
    <property type="entry name" value="COMT_C"/>
</dbReference>
<keyword evidence="3" id="KW-0949">S-adenosyl-L-methionine</keyword>
<dbReference type="GO" id="GO:0008171">
    <property type="term" value="F:O-methyltransferase activity"/>
    <property type="evidence" value="ECO:0007669"/>
    <property type="project" value="InterPro"/>
</dbReference>
<dbReference type="Gene3D" id="3.40.50.150">
    <property type="entry name" value="Vaccinia Virus protein VP39"/>
    <property type="match status" value="1"/>
</dbReference>
<dbReference type="GO" id="GO:0032259">
    <property type="term" value="P:methylation"/>
    <property type="evidence" value="ECO:0007669"/>
    <property type="project" value="UniProtKB-KW"/>
</dbReference>
<name>A0A8H6IPG7_9PEZI</name>
<dbReference type="PANTHER" id="PTHR43712:SF17">
    <property type="entry name" value="O-METHYLTRANSFERASE"/>
    <property type="match status" value="1"/>
</dbReference>
<dbReference type="SUPFAM" id="SSF53335">
    <property type="entry name" value="S-adenosyl-L-methionine-dependent methyltransferases"/>
    <property type="match status" value="1"/>
</dbReference>
<dbReference type="Pfam" id="PF00891">
    <property type="entry name" value="Methyltransf_2"/>
    <property type="match status" value="1"/>
</dbReference>
<dbReference type="InterPro" id="IPR016461">
    <property type="entry name" value="COMT-like"/>
</dbReference>
<dbReference type="PROSITE" id="PS51683">
    <property type="entry name" value="SAM_OMT_II"/>
    <property type="match status" value="1"/>
</dbReference>
<gene>
    <name evidence="5" type="ORF">CSOJ01_14922</name>
</gene>
<dbReference type="InterPro" id="IPR029063">
    <property type="entry name" value="SAM-dependent_MTases_sf"/>
</dbReference>
<dbReference type="AlphaFoldDB" id="A0A8H6IPG7"/>